<comment type="similarity">
    <text evidence="7">Belongs to the CPSF4/YTH1 family.</text>
</comment>
<feature type="zinc finger region" description="C3H1-type" evidence="6">
    <location>
        <begin position="108"/>
        <end position="134"/>
    </location>
</feature>
<dbReference type="GO" id="GO:0031124">
    <property type="term" value="P:mRNA 3'-end processing"/>
    <property type="evidence" value="ECO:0007669"/>
    <property type="project" value="UniProtKB-UniRule"/>
</dbReference>
<keyword evidence="5 7" id="KW-0694">RNA-binding</keyword>
<dbReference type="SUPFAM" id="SSF90229">
    <property type="entry name" value="CCCH zinc finger"/>
    <property type="match status" value="2"/>
</dbReference>
<evidence type="ECO:0000256" key="3">
    <source>
        <dbReference type="ARBA" id="ARBA00022771"/>
    </source>
</evidence>
<feature type="zinc finger region" description="C3H1-type" evidence="6">
    <location>
        <begin position="79"/>
        <end position="105"/>
    </location>
</feature>
<dbReference type="Proteomes" id="UP000694400">
    <property type="component" value="Chromosome 18"/>
</dbReference>
<keyword evidence="3 6" id="KW-0863">Zinc-finger</keyword>
<feature type="domain" description="C3H1-type" evidence="9">
    <location>
        <begin position="50"/>
        <end position="77"/>
    </location>
</feature>
<keyword evidence="7" id="KW-0539">Nucleus</keyword>
<feature type="domain" description="C3H1-type" evidence="9">
    <location>
        <begin position="79"/>
        <end position="105"/>
    </location>
</feature>
<evidence type="ECO:0000256" key="6">
    <source>
        <dbReference type="PROSITE-ProRule" id="PRU00723"/>
    </source>
</evidence>
<feature type="region of interest" description="Disordered" evidence="8">
    <location>
        <begin position="171"/>
        <end position="212"/>
    </location>
</feature>
<evidence type="ECO:0000256" key="1">
    <source>
        <dbReference type="ARBA" id="ARBA00022723"/>
    </source>
</evidence>
<evidence type="ECO:0000256" key="7">
    <source>
        <dbReference type="RuleBase" id="RU369008"/>
    </source>
</evidence>
<keyword evidence="4 6" id="KW-0862">Zinc</keyword>
<dbReference type="AlphaFoldDB" id="A0A8B9R2H2"/>
<evidence type="ECO:0000256" key="5">
    <source>
        <dbReference type="ARBA" id="ARBA00022884"/>
    </source>
</evidence>
<comment type="function">
    <text evidence="7">Component of the cleavage and polyadenylation specificity factor (CPSF) complex that play a key role in pre-mRNA 3'-end formation, recognizing the AAUAAA signal sequence and interacting with poly(A) polymerase and other factors to bring about cleavage and poly(A) addition. CPSF4 binds RNA polymers with a preference for poly(U).</text>
</comment>
<protein>
    <recommendedName>
        <fullName evidence="7">Cleavage and polyadenylation specificity factor subunit 4</fullName>
        <shortName evidence="7">CPSF 30 kDa subunit</shortName>
    </recommendedName>
    <alternativeName>
        <fullName evidence="7">Cleavage and polyadenylation specificity factor 30 kDa subunit</fullName>
    </alternativeName>
</protein>
<reference evidence="10" key="3">
    <citation type="submission" date="2025-09" db="UniProtKB">
        <authorList>
            <consortium name="Ensembl"/>
        </authorList>
    </citation>
    <scope>IDENTIFICATION</scope>
</reference>
<dbReference type="GO" id="GO:0008270">
    <property type="term" value="F:zinc ion binding"/>
    <property type="evidence" value="ECO:0007669"/>
    <property type="project" value="UniProtKB-KW"/>
</dbReference>
<evidence type="ECO:0000313" key="11">
    <source>
        <dbReference type="Proteomes" id="UP000694400"/>
    </source>
</evidence>
<feature type="domain" description="C3H1-type" evidence="9">
    <location>
        <begin position="108"/>
        <end position="134"/>
    </location>
</feature>
<dbReference type="Ensembl" id="ENSAPLT00020004649.1">
    <property type="protein sequence ID" value="ENSAPLP00020004313.1"/>
    <property type="gene ID" value="ENSAPLG00020003188.1"/>
</dbReference>
<accession>A0A8B9R2H2</accession>
<reference evidence="10" key="2">
    <citation type="submission" date="2025-08" db="UniProtKB">
        <authorList>
            <consortium name="Ensembl"/>
        </authorList>
    </citation>
    <scope>IDENTIFICATION</scope>
</reference>
<dbReference type="PANTHER" id="PTHR23102">
    <property type="entry name" value="CLEAVAGE AND POLYADENYLATION SPECIFICITY FACTOR SUBUNIT 4-RELATED"/>
    <property type="match status" value="1"/>
</dbReference>
<organism evidence="10 11">
    <name type="scientific">Anas platyrhynchos</name>
    <name type="common">Mallard</name>
    <name type="synonym">Anas boschas</name>
    <dbReference type="NCBI Taxonomy" id="8839"/>
    <lineage>
        <taxon>Eukaryota</taxon>
        <taxon>Metazoa</taxon>
        <taxon>Chordata</taxon>
        <taxon>Craniata</taxon>
        <taxon>Vertebrata</taxon>
        <taxon>Euteleostomi</taxon>
        <taxon>Archelosauria</taxon>
        <taxon>Archosauria</taxon>
        <taxon>Dinosauria</taxon>
        <taxon>Saurischia</taxon>
        <taxon>Theropoda</taxon>
        <taxon>Coelurosauria</taxon>
        <taxon>Aves</taxon>
        <taxon>Neognathae</taxon>
        <taxon>Galloanserae</taxon>
        <taxon>Anseriformes</taxon>
        <taxon>Anatidae</taxon>
        <taxon>Anatinae</taxon>
        <taxon>Anas</taxon>
    </lineage>
</organism>
<dbReference type="Gene3D" id="4.10.1000.10">
    <property type="entry name" value="Zinc finger, CCCH-type"/>
    <property type="match status" value="1"/>
</dbReference>
<comment type="subunit">
    <text evidence="7">Component of the cleavage and polyadenylation specificity factor (CPSF) complex.</text>
</comment>
<reference evidence="10" key="1">
    <citation type="submission" date="2019-08" db="EMBL/GenBank/DDBJ databases">
        <title>Three high-quality genomes provides insights into domestication of ducks.</title>
        <authorList>
            <person name="Hou Z.C."/>
            <person name="Zhu F."/>
            <person name="Yin Z.T."/>
            <person name="Zhang F."/>
        </authorList>
    </citation>
    <scope>NUCLEOTIDE SEQUENCE [LARGE SCALE GENOMIC DNA]</scope>
</reference>
<dbReference type="PROSITE" id="PS50103">
    <property type="entry name" value="ZF_C3H1"/>
    <property type="match status" value="3"/>
</dbReference>
<dbReference type="GO" id="GO:0005847">
    <property type="term" value="C:mRNA cleavage and polyadenylation specificity factor complex"/>
    <property type="evidence" value="ECO:0007669"/>
    <property type="project" value="UniProtKB-UniRule"/>
</dbReference>
<keyword evidence="1 6" id="KW-0479">Metal-binding</keyword>
<evidence type="ECO:0000259" key="9">
    <source>
        <dbReference type="PROSITE" id="PS50103"/>
    </source>
</evidence>
<keyword evidence="2 7" id="KW-0677">Repeat</keyword>
<dbReference type="GO" id="GO:0003723">
    <property type="term" value="F:RNA binding"/>
    <property type="evidence" value="ECO:0007669"/>
    <property type="project" value="UniProtKB-UniRule"/>
</dbReference>
<evidence type="ECO:0000256" key="2">
    <source>
        <dbReference type="ARBA" id="ARBA00022737"/>
    </source>
</evidence>
<evidence type="ECO:0000256" key="8">
    <source>
        <dbReference type="SAM" id="MobiDB-lite"/>
    </source>
</evidence>
<dbReference type="InterPro" id="IPR045348">
    <property type="entry name" value="CPSF4/Yth1"/>
</dbReference>
<dbReference type="PANTHER" id="PTHR23102:SF19">
    <property type="entry name" value="CLEAVAGE AND POLYADENYLATION SPECIFICITY FACTOR SUBUNIT 4-LIKE PROTEIN-RELATED"/>
    <property type="match status" value="1"/>
</dbReference>
<evidence type="ECO:0000313" key="10">
    <source>
        <dbReference type="Ensembl" id="ENSAPLP00020004313.1"/>
    </source>
</evidence>
<dbReference type="InterPro" id="IPR036855">
    <property type="entry name" value="Znf_CCCH_sf"/>
</dbReference>
<proteinExistence type="inferred from homology"/>
<keyword evidence="7" id="KW-0507">mRNA processing</keyword>
<comment type="subcellular location">
    <subcellularLocation>
        <location evidence="7">Nucleus</location>
    </subcellularLocation>
</comment>
<evidence type="ECO:0000256" key="4">
    <source>
        <dbReference type="ARBA" id="ARBA00022833"/>
    </source>
</evidence>
<dbReference type="InterPro" id="IPR000571">
    <property type="entry name" value="Znf_CCCH"/>
</dbReference>
<sequence>MQELVAGMERLRVELEADVEQQGGAQPLPFPGTSPPCSVTSPAAISMAGTERAVVCKHWLRGLCKKGDGCGFLHSYNVTKRPECYFHAKFGECSIKDCPFLHVDTTVDNSRACPWYDRGFCRNGPSCKYKHRRRVMCANYLVGFCPEGPNWFGGTSPRVLGVTASPCAPLQPQGRAADLQRGSSQGDSGGSHADPPRAEAPSPVSLLQGSRGSQGIGVSDCLVSPQGAQCPRGLAHAAGGESSPEDVLAAGTAQHGAAQPRDSSSIPLQPAVAAGARHLLQGGWFWGWEPWVW</sequence>
<name>A0A8B9R2H2_ANAPL</name>
<dbReference type="SMART" id="SM00356">
    <property type="entry name" value="ZnF_C3H1"/>
    <property type="match status" value="3"/>
</dbReference>
<feature type="zinc finger region" description="C3H1-type" evidence="6">
    <location>
        <begin position="50"/>
        <end position="77"/>
    </location>
</feature>